<keyword evidence="3 6" id="KW-0238">DNA-binding</keyword>
<dbReference type="PANTHER" id="PTHR30126:SF40">
    <property type="entry name" value="HTH-TYPE TRANSCRIPTIONAL REGULATOR GLTR"/>
    <property type="match status" value="1"/>
</dbReference>
<evidence type="ECO:0000256" key="3">
    <source>
        <dbReference type="ARBA" id="ARBA00023125"/>
    </source>
</evidence>
<feature type="domain" description="HTH lysR-type" evidence="5">
    <location>
        <begin position="1"/>
        <end position="58"/>
    </location>
</feature>
<gene>
    <name evidence="6" type="ORF">SAMN02745910_04580</name>
</gene>
<dbReference type="InterPro" id="IPR036388">
    <property type="entry name" value="WH-like_DNA-bd_sf"/>
</dbReference>
<dbReference type="Gene3D" id="3.40.190.290">
    <property type="match status" value="1"/>
</dbReference>
<dbReference type="SUPFAM" id="SSF46785">
    <property type="entry name" value="Winged helix' DNA-binding domain"/>
    <property type="match status" value="1"/>
</dbReference>
<dbReference type="InterPro" id="IPR005119">
    <property type="entry name" value="LysR_subst-bd"/>
</dbReference>
<keyword evidence="2" id="KW-0805">Transcription regulation</keyword>
<evidence type="ECO:0000256" key="4">
    <source>
        <dbReference type="ARBA" id="ARBA00023163"/>
    </source>
</evidence>
<dbReference type="CDD" id="cd08442">
    <property type="entry name" value="PBP2_YofA_SoxR_like"/>
    <property type="match status" value="1"/>
</dbReference>
<dbReference type="GO" id="GO:0003677">
    <property type="term" value="F:DNA binding"/>
    <property type="evidence" value="ECO:0007669"/>
    <property type="project" value="UniProtKB-KW"/>
</dbReference>
<dbReference type="SUPFAM" id="SSF53850">
    <property type="entry name" value="Periplasmic binding protein-like II"/>
    <property type="match status" value="1"/>
</dbReference>
<protein>
    <submittedName>
        <fullName evidence="6">DNA-binding transcriptional regulator, LysR family</fullName>
    </submittedName>
</protein>
<proteinExistence type="inferred from homology"/>
<dbReference type="EMBL" id="FOXX01000018">
    <property type="protein sequence ID" value="SFQ86139.1"/>
    <property type="molecule type" value="Genomic_DNA"/>
</dbReference>
<dbReference type="RefSeq" id="WP_061804463.1">
    <property type="nucleotide sequence ID" value="NZ_FOXX01000018.1"/>
</dbReference>
<evidence type="ECO:0000313" key="7">
    <source>
        <dbReference type="Proteomes" id="UP000182762"/>
    </source>
</evidence>
<evidence type="ECO:0000256" key="2">
    <source>
        <dbReference type="ARBA" id="ARBA00023015"/>
    </source>
</evidence>
<dbReference type="Pfam" id="PF03466">
    <property type="entry name" value="LysR_substrate"/>
    <property type="match status" value="1"/>
</dbReference>
<sequence length="289" mass="32239">MDIQLLRVFLTTAQEGSISKAAKKLNYAQSNVTNKIQQLEKDLKTQLFYRHNRGITITPSGQVFVSYTEKILNTIQEARAVLSESAVPSGPLRIGSMETTAAIWLPKILPDYHADYPNVDLSLVTGPTEQHIHAILHYELDGAFVSGPIDHPELIQDEIIEEELVLITATSHPPIASIQDIDTYTMLVFRKGCSYRAKFNSILQEEGIFPTKLMEFGVMEAIIGCVSAGLGVSLLPRSIVNLYEQQGRVRVHYLPGKQSLVKTLFIRRKDTLVTPALSAFMEKMRSKLG</sequence>
<comment type="caution">
    <text evidence="6">The sequence shown here is derived from an EMBL/GenBank/DDBJ whole genome shotgun (WGS) entry which is preliminary data.</text>
</comment>
<dbReference type="Pfam" id="PF00126">
    <property type="entry name" value="HTH_1"/>
    <property type="match status" value="1"/>
</dbReference>
<name>A0A1I6BYY1_9BACI</name>
<evidence type="ECO:0000259" key="5">
    <source>
        <dbReference type="PROSITE" id="PS50931"/>
    </source>
</evidence>
<dbReference type="Gene3D" id="1.10.10.10">
    <property type="entry name" value="Winged helix-like DNA-binding domain superfamily/Winged helix DNA-binding domain"/>
    <property type="match status" value="1"/>
</dbReference>
<dbReference type="Proteomes" id="UP000182762">
    <property type="component" value="Unassembled WGS sequence"/>
</dbReference>
<dbReference type="PROSITE" id="PS50931">
    <property type="entry name" value="HTH_LYSR"/>
    <property type="match status" value="1"/>
</dbReference>
<reference evidence="6 7" key="1">
    <citation type="submission" date="2016-10" db="EMBL/GenBank/DDBJ databases">
        <authorList>
            <person name="Varghese N."/>
            <person name="Submissions S."/>
        </authorList>
    </citation>
    <scope>NUCLEOTIDE SEQUENCE [LARGE SCALE GENOMIC DNA]</scope>
    <source>
        <strain evidence="6 7">DSM 13796</strain>
    </source>
</reference>
<keyword evidence="4" id="KW-0804">Transcription</keyword>
<dbReference type="InterPro" id="IPR036390">
    <property type="entry name" value="WH_DNA-bd_sf"/>
</dbReference>
<dbReference type="InterPro" id="IPR000847">
    <property type="entry name" value="LysR_HTH_N"/>
</dbReference>
<keyword evidence="7" id="KW-1185">Reference proteome</keyword>
<evidence type="ECO:0000313" key="6">
    <source>
        <dbReference type="EMBL" id="SFQ86139.1"/>
    </source>
</evidence>
<evidence type="ECO:0000256" key="1">
    <source>
        <dbReference type="ARBA" id="ARBA00009437"/>
    </source>
</evidence>
<dbReference type="PANTHER" id="PTHR30126">
    <property type="entry name" value="HTH-TYPE TRANSCRIPTIONAL REGULATOR"/>
    <property type="match status" value="1"/>
</dbReference>
<dbReference type="GeneID" id="93713112"/>
<accession>A0A1I6BYY1</accession>
<comment type="similarity">
    <text evidence="1">Belongs to the LysR transcriptional regulatory family.</text>
</comment>
<dbReference type="PRINTS" id="PR00039">
    <property type="entry name" value="HTHLYSR"/>
</dbReference>
<organism evidence="6 7">
    <name type="scientific">Priestia endophytica DSM 13796</name>
    <dbReference type="NCBI Taxonomy" id="1121089"/>
    <lineage>
        <taxon>Bacteria</taxon>
        <taxon>Bacillati</taxon>
        <taxon>Bacillota</taxon>
        <taxon>Bacilli</taxon>
        <taxon>Bacillales</taxon>
        <taxon>Bacillaceae</taxon>
        <taxon>Priestia</taxon>
    </lineage>
</organism>